<comment type="caution">
    <text evidence="2">The sequence shown here is derived from an EMBL/GenBank/DDBJ whole genome shotgun (WGS) entry which is preliminary data.</text>
</comment>
<dbReference type="InterPro" id="IPR011047">
    <property type="entry name" value="Quinoprotein_ADH-like_sf"/>
</dbReference>
<dbReference type="Pfam" id="PF13360">
    <property type="entry name" value="PQQ_2"/>
    <property type="match status" value="2"/>
</dbReference>
<dbReference type="PANTHER" id="PTHR34512:SF30">
    <property type="entry name" value="OUTER MEMBRANE PROTEIN ASSEMBLY FACTOR BAMB"/>
    <property type="match status" value="1"/>
</dbReference>
<keyword evidence="3" id="KW-1185">Reference proteome</keyword>
<dbReference type="InterPro" id="IPR002372">
    <property type="entry name" value="PQQ_rpt_dom"/>
</dbReference>
<proteinExistence type="predicted"/>
<accession>A0ABS8NG05</accession>
<dbReference type="SMART" id="SM00564">
    <property type="entry name" value="PQQ"/>
    <property type="match status" value="3"/>
</dbReference>
<feature type="domain" description="Pyrrolo-quinoline quinone repeat" evidence="1">
    <location>
        <begin position="164"/>
        <end position="240"/>
    </location>
</feature>
<protein>
    <submittedName>
        <fullName evidence="2">PQQ-binding-like beta-propeller repeat protein</fullName>
    </submittedName>
</protein>
<organism evidence="2 3">
    <name type="scientific">Rhodopirellula halodulae</name>
    <dbReference type="NCBI Taxonomy" id="2894198"/>
    <lineage>
        <taxon>Bacteria</taxon>
        <taxon>Pseudomonadati</taxon>
        <taxon>Planctomycetota</taxon>
        <taxon>Planctomycetia</taxon>
        <taxon>Pirellulales</taxon>
        <taxon>Pirellulaceae</taxon>
        <taxon>Rhodopirellula</taxon>
    </lineage>
</organism>
<dbReference type="EMBL" id="JAJKFW010000020">
    <property type="protein sequence ID" value="MCC9642465.1"/>
    <property type="molecule type" value="Genomic_DNA"/>
</dbReference>
<dbReference type="RefSeq" id="WP_230273277.1">
    <property type="nucleotide sequence ID" value="NZ_JAJKFW010000020.1"/>
</dbReference>
<sequence length="437" mass="47602">MPSILISILILTTTAVETWPSFLGPTPSSLDASQLPLKWSQTNGVSWTAEISGHGQSSPVIWGDKLFVTSTDGPEKDSYFVTCFRTTDGQQLWSHKFPNSVPVANSYYVSRAAPTPTVDAERVVAFFESGDCLALSHDGEVLWQRDLSKDYGPFVAEFGLGASPCQTEDSVILLLEHDGPSCLLGLDKRTGQTLWKTERESTRSWSSPAIVRIHDMPQVVVSSGGGVDGYDPHTGEQQWHFDDIGGNTGCTPIDCGEGRFLVGASPGRNGENAGSAAQSNCMIQVTHDGDQYLVKKLWIAEGAVPSWASPIAHQGLAYWINRAGVVHCFDTETGEKVYTKRTEQSCWATPLAIGDRIYLFGKDGLTTVLQAGPEFKVLAENQTWDPESLPKESSLPEEKDERRRQASAMFSKPTLYGYAVTSDAILVRVGNAILCCE</sequence>
<evidence type="ECO:0000313" key="3">
    <source>
        <dbReference type="Proteomes" id="UP001430306"/>
    </source>
</evidence>
<dbReference type="PANTHER" id="PTHR34512">
    <property type="entry name" value="CELL SURFACE PROTEIN"/>
    <property type="match status" value="1"/>
</dbReference>
<evidence type="ECO:0000313" key="2">
    <source>
        <dbReference type="EMBL" id="MCC9642465.1"/>
    </source>
</evidence>
<name>A0ABS8NG05_9BACT</name>
<evidence type="ECO:0000259" key="1">
    <source>
        <dbReference type="Pfam" id="PF13360"/>
    </source>
</evidence>
<dbReference type="InterPro" id="IPR015943">
    <property type="entry name" value="WD40/YVTN_repeat-like_dom_sf"/>
</dbReference>
<dbReference type="SUPFAM" id="SSF50998">
    <property type="entry name" value="Quinoprotein alcohol dehydrogenase-like"/>
    <property type="match status" value="1"/>
</dbReference>
<dbReference type="Gene3D" id="2.130.10.10">
    <property type="entry name" value="YVTN repeat-like/Quinoprotein amine dehydrogenase"/>
    <property type="match status" value="2"/>
</dbReference>
<gene>
    <name evidence="2" type="ORF">LOC71_09280</name>
</gene>
<dbReference type="Proteomes" id="UP001430306">
    <property type="component" value="Unassembled WGS sequence"/>
</dbReference>
<reference evidence="2" key="1">
    <citation type="submission" date="2021-11" db="EMBL/GenBank/DDBJ databases">
        <title>Genome sequence.</title>
        <authorList>
            <person name="Sun Q."/>
        </authorList>
    </citation>
    <scope>NUCLEOTIDE SEQUENCE</scope>
    <source>
        <strain evidence="2">JC740</strain>
    </source>
</reference>
<dbReference type="InterPro" id="IPR018391">
    <property type="entry name" value="PQQ_b-propeller_rpt"/>
</dbReference>
<feature type="domain" description="Pyrrolo-quinoline quinone repeat" evidence="1">
    <location>
        <begin position="41"/>
        <end position="150"/>
    </location>
</feature>